<keyword evidence="3" id="KW-1185">Reference proteome</keyword>
<name>A0A2T3JGR5_9GAMM</name>
<dbReference type="OrthoDB" id="6107736at2"/>
<sequence>MCKYLFEEECEILLVIRLRAYTICALKFVRYEPLECDRQNTMNRKKKLNQILKKRLKQANVKLQTSNKPRYISKADRAKMDLEAAQQTSEDVASEEQAIDTANADEIAKEPETK</sequence>
<dbReference type="AlphaFoldDB" id="A0A2T3JGR5"/>
<feature type="region of interest" description="Disordered" evidence="1">
    <location>
        <begin position="82"/>
        <end position="114"/>
    </location>
</feature>
<dbReference type="Pfam" id="PF11661">
    <property type="entry name" value="DUF2986"/>
    <property type="match status" value="1"/>
</dbReference>
<proteinExistence type="predicted"/>
<evidence type="ECO:0000313" key="3">
    <source>
        <dbReference type="Proteomes" id="UP000240987"/>
    </source>
</evidence>
<evidence type="ECO:0000313" key="2">
    <source>
        <dbReference type="EMBL" id="PSU48141.1"/>
    </source>
</evidence>
<dbReference type="Proteomes" id="UP000240987">
    <property type="component" value="Unassembled WGS sequence"/>
</dbReference>
<dbReference type="InterPro" id="IPR021677">
    <property type="entry name" value="DUF2986"/>
</dbReference>
<reference evidence="2 3" key="1">
    <citation type="submission" date="2018-01" db="EMBL/GenBank/DDBJ databases">
        <title>Whole genome sequencing of Histamine producing bacteria.</title>
        <authorList>
            <person name="Butler K."/>
        </authorList>
    </citation>
    <scope>NUCLEOTIDE SEQUENCE [LARGE SCALE GENOMIC DNA]</scope>
    <source>
        <strain evidence="2 3">JCM 12947</strain>
    </source>
</reference>
<comment type="caution">
    <text evidence="2">The sequence shown here is derived from an EMBL/GenBank/DDBJ whole genome shotgun (WGS) entry which is preliminary data.</text>
</comment>
<evidence type="ECO:0000256" key="1">
    <source>
        <dbReference type="SAM" id="MobiDB-lite"/>
    </source>
</evidence>
<gene>
    <name evidence="2" type="ORF">C9J12_13080</name>
</gene>
<dbReference type="EMBL" id="PYMJ01000011">
    <property type="protein sequence ID" value="PSU48141.1"/>
    <property type="molecule type" value="Genomic_DNA"/>
</dbReference>
<protein>
    <submittedName>
        <fullName evidence="2">DUF2986 domain-containing protein</fullName>
    </submittedName>
</protein>
<accession>A0A2T3JGR5</accession>
<organism evidence="2 3">
    <name type="scientific">Photobacterium frigidiphilum</name>
    <dbReference type="NCBI Taxonomy" id="264736"/>
    <lineage>
        <taxon>Bacteria</taxon>
        <taxon>Pseudomonadati</taxon>
        <taxon>Pseudomonadota</taxon>
        <taxon>Gammaproteobacteria</taxon>
        <taxon>Vibrionales</taxon>
        <taxon>Vibrionaceae</taxon>
        <taxon>Photobacterium</taxon>
    </lineage>
</organism>